<dbReference type="Proteomes" id="UP001151760">
    <property type="component" value="Unassembled WGS sequence"/>
</dbReference>
<gene>
    <name evidence="2" type="ORF">Tco_1068610</name>
</gene>
<sequence length="811" mass="92544">MDNTRAQQKALDDEFSAPANRFKKGKGKFLRLSSNLKSKEPTLQVVLDALKLTPFYIAFEIIADVPEIYMQEFWVTVSRHHSSLRFKLNGKSYFMAKDQAIPRRNKMFWHYARNDFMFTIIRFITKHQDKQVYDAILPQHLTNQAMLKSEAYMTYRAYATGEKTLKPKSTKKKADSESSPKTKPTQASKGKRIKTSAKGDKPAKKKQSATKSKGVPDVPTYEFDDEKISWKSSDEEDDDEVRLNDDDDDDDDDNDDDEDNDDDDDDADNQDDDDQEDDGQDDEDQDDVNEQTDSDNDGGDFVHPKLSNKDQEVRHNDDERDEESDKEIQGTNVEEEEFNKEETNDEDKANELYRDVNVNLEGRDIEMTDAQQTNVQTTQVIEDTHVIITPVNPEGQQQSSSVSSGFVSNMLNPSPDTGIDSIFNLNTESTSLIDVLVTTIVEPPLLSTTTLPPPPTPLITHLQQTPVPTPATVPSSSLQDLPNFGSLFGFDHRLKTLENDFSEFKQTNQFAAAVSSIPGIVDAYLANKMHKAIKQLSRDEEDKDEELFAGSNRGSKRRRAGKELESTSAPKEKTSKTTRKSTEGWKAFVMNRLKVDTLTLELLAGPTFELMKGSCKSLVELEYFFEEVYKATTDKLDWNNPEDHFINNNLAYLSCGVSSRTYTTSVTKTKAANYRNIKWIKDLVLNTMESARRCPIQTEESLLSQLQYSEWHNFKHLAYSNPEVSFTRTKDKKNRFMRIDELHKFSDGLLNDVRTALDDHLKGIRMKYLPQTIWRQSDRDKVGATIQEIDKYVRLKTGGLCARAWQNSKFD</sequence>
<evidence type="ECO:0000313" key="2">
    <source>
        <dbReference type="EMBL" id="GJT86893.1"/>
    </source>
</evidence>
<accession>A0ABQ5HG60</accession>
<evidence type="ECO:0000256" key="1">
    <source>
        <dbReference type="SAM" id="MobiDB-lite"/>
    </source>
</evidence>
<feature type="compositionally biased region" description="Basic and acidic residues" evidence="1">
    <location>
        <begin position="300"/>
        <end position="318"/>
    </location>
</feature>
<reference evidence="2" key="2">
    <citation type="submission" date="2022-01" db="EMBL/GenBank/DDBJ databases">
        <authorList>
            <person name="Yamashiro T."/>
            <person name="Shiraishi A."/>
            <person name="Satake H."/>
            <person name="Nakayama K."/>
        </authorList>
    </citation>
    <scope>NUCLEOTIDE SEQUENCE</scope>
</reference>
<name>A0ABQ5HG60_9ASTR</name>
<dbReference type="EMBL" id="BQNB010019590">
    <property type="protein sequence ID" value="GJT86893.1"/>
    <property type="molecule type" value="Genomic_DNA"/>
</dbReference>
<protein>
    <submittedName>
        <fullName evidence="2">Uncharacterized protein</fullName>
    </submittedName>
</protein>
<reference evidence="2" key="1">
    <citation type="journal article" date="2022" name="Int. J. Mol. Sci.">
        <title>Draft Genome of Tanacetum Coccineum: Genomic Comparison of Closely Related Tanacetum-Family Plants.</title>
        <authorList>
            <person name="Yamashiro T."/>
            <person name="Shiraishi A."/>
            <person name="Nakayama K."/>
            <person name="Satake H."/>
        </authorList>
    </citation>
    <scope>NUCLEOTIDE SEQUENCE</scope>
</reference>
<comment type="caution">
    <text evidence="2">The sequence shown here is derived from an EMBL/GenBank/DDBJ whole genome shotgun (WGS) entry which is preliminary data.</text>
</comment>
<feature type="compositionally biased region" description="Basic and acidic residues" evidence="1">
    <location>
        <begin position="340"/>
        <end position="351"/>
    </location>
</feature>
<feature type="compositionally biased region" description="Basic and acidic residues" evidence="1">
    <location>
        <begin position="561"/>
        <end position="580"/>
    </location>
</feature>
<feature type="region of interest" description="Disordered" evidence="1">
    <location>
        <begin position="164"/>
        <end position="351"/>
    </location>
</feature>
<proteinExistence type="predicted"/>
<evidence type="ECO:0000313" key="3">
    <source>
        <dbReference type="Proteomes" id="UP001151760"/>
    </source>
</evidence>
<feature type="region of interest" description="Disordered" evidence="1">
    <location>
        <begin position="536"/>
        <end position="580"/>
    </location>
</feature>
<feature type="compositionally biased region" description="Acidic residues" evidence="1">
    <location>
        <begin position="234"/>
        <end position="298"/>
    </location>
</feature>
<organism evidence="2 3">
    <name type="scientific">Tanacetum coccineum</name>
    <dbReference type="NCBI Taxonomy" id="301880"/>
    <lineage>
        <taxon>Eukaryota</taxon>
        <taxon>Viridiplantae</taxon>
        <taxon>Streptophyta</taxon>
        <taxon>Embryophyta</taxon>
        <taxon>Tracheophyta</taxon>
        <taxon>Spermatophyta</taxon>
        <taxon>Magnoliopsida</taxon>
        <taxon>eudicotyledons</taxon>
        <taxon>Gunneridae</taxon>
        <taxon>Pentapetalae</taxon>
        <taxon>asterids</taxon>
        <taxon>campanulids</taxon>
        <taxon>Asterales</taxon>
        <taxon>Asteraceae</taxon>
        <taxon>Asteroideae</taxon>
        <taxon>Anthemideae</taxon>
        <taxon>Anthemidinae</taxon>
        <taxon>Tanacetum</taxon>
    </lineage>
</organism>
<keyword evidence="3" id="KW-1185">Reference proteome</keyword>